<accession>A0AAV3ZZ35</accession>
<dbReference type="InterPro" id="IPR001590">
    <property type="entry name" value="Peptidase_M12B"/>
</dbReference>
<evidence type="ECO:0000259" key="10">
    <source>
        <dbReference type="PROSITE" id="PS50215"/>
    </source>
</evidence>
<feature type="region of interest" description="Disordered" evidence="9">
    <location>
        <begin position="149"/>
        <end position="170"/>
    </location>
</feature>
<evidence type="ECO:0000256" key="8">
    <source>
        <dbReference type="PROSITE-ProRule" id="PRU00276"/>
    </source>
</evidence>
<keyword evidence="4 8" id="KW-0862">Zinc</keyword>
<keyword evidence="5 11" id="KW-0482">Metalloprotease</keyword>
<dbReference type="SMART" id="SM00608">
    <property type="entry name" value="ACR"/>
    <property type="match status" value="1"/>
</dbReference>
<evidence type="ECO:0000256" key="7">
    <source>
        <dbReference type="ARBA" id="ARBA00023180"/>
    </source>
</evidence>
<dbReference type="InterPro" id="IPR006586">
    <property type="entry name" value="ADAM_Cys-rich"/>
</dbReference>
<dbReference type="InterPro" id="IPR041645">
    <property type="entry name" value="ADAMTS_CR_2"/>
</dbReference>
<dbReference type="GO" id="GO:0046872">
    <property type="term" value="F:metal ion binding"/>
    <property type="evidence" value="ECO:0007669"/>
    <property type="project" value="UniProtKB-KW"/>
</dbReference>
<evidence type="ECO:0000256" key="2">
    <source>
        <dbReference type="ARBA" id="ARBA00022723"/>
    </source>
</evidence>
<evidence type="ECO:0000256" key="5">
    <source>
        <dbReference type="ARBA" id="ARBA00023049"/>
    </source>
</evidence>
<evidence type="ECO:0000256" key="1">
    <source>
        <dbReference type="ARBA" id="ARBA00022670"/>
    </source>
</evidence>
<evidence type="ECO:0000256" key="6">
    <source>
        <dbReference type="ARBA" id="ARBA00023157"/>
    </source>
</evidence>
<evidence type="ECO:0000256" key="9">
    <source>
        <dbReference type="SAM" id="MobiDB-lite"/>
    </source>
</evidence>
<proteinExistence type="predicted"/>
<name>A0AAV3ZZ35_9GAST</name>
<dbReference type="Pfam" id="PF01421">
    <property type="entry name" value="Reprolysin"/>
    <property type="match status" value="1"/>
</dbReference>
<comment type="caution">
    <text evidence="11">The sequence shown here is derived from an EMBL/GenBank/DDBJ whole genome shotgun (WGS) entry which is preliminary data.</text>
</comment>
<keyword evidence="6" id="KW-1015">Disulfide bond</keyword>
<keyword evidence="3" id="KW-0378">Hydrolase</keyword>
<dbReference type="Proteomes" id="UP000735302">
    <property type="component" value="Unassembled WGS sequence"/>
</dbReference>
<feature type="binding site" evidence="8">
    <location>
        <position position="86"/>
    </location>
    <ligand>
        <name>Zn(2+)</name>
        <dbReference type="ChEBI" id="CHEBI:29105"/>
        <note>catalytic</note>
    </ligand>
</feature>
<dbReference type="Pfam" id="PF17771">
    <property type="entry name" value="ADAMTS_CR_2"/>
    <property type="match status" value="1"/>
</dbReference>
<keyword evidence="12" id="KW-1185">Reference proteome</keyword>
<reference evidence="11 12" key="1">
    <citation type="journal article" date="2021" name="Elife">
        <title>Chloroplast acquisition without the gene transfer in kleptoplastic sea slugs, Plakobranchus ocellatus.</title>
        <authorList>
            <person name="Maeda T."/>
            <person name="Takahashi S."/>
            <person name="Yoshida T."/>
            <person name="Shimamura S."/>
            <person name="Takaki Y."/>
            <person name="Nagai Y."/>
            <person name="Toyoda A."/>
            <person name="Suzuki Y."/>
            <person name="Arimoto A."/>
            <person name="Ishii H."/>
            <person name="Satoh N."/>
            <person name="Nishiyama T."/>
            <person name="Hasebe M."/>
            <person name="Maruyama T."/>
            <person name="Minagawa J."/>
            <person name="Obokata J."/>
            <person name="Shigenobu S."/>
        </authorList>
    </citation>
    <scope>NUCLEOTIDE SEQUENCE [LARGE SCALE GENOMIC DNA]</scope>
</reference>
<evidence type="ECO:0000313" key="11">
    <source>
        <dbReference type="EMBL" id="GFN99652.1"/>
    </source>
</evidence>
<dbReference type="EMBL" id="BLXT01003014">
    <property type="protein sequence ID" value="GFN99652.1"/>
    <property type="molecule type" value="Genomic_DNA"/>
</dbReference>
<feature type="active site" evidence="8">
    <location>
        <position position="83"/>
    </location>
</feature>
<sequence>MESRAALGSAKTLLLRVQAYRMALHLRSFCSGIAVHKFQTLHFQFSIRGATGIAYGSRVCTVSGVSISENSFSAGVGIVAAHELGHSLSANHDSDVSGCSDSTQNIMSTIFSLPIQSANRGNPWKFSSCSIEAFKVYLNGFTCTEPQNTGSVDRLPAPTGNERAGLAQSRNEQCRRSFQDSSSSYCSLVQIQNGGEDSLCGGMYCSIPGSPNVCRPLLPLEFTTCGTGKWCQLGICVDVEEDTTTTPATTQAPTTTTTQVPTTTTTQTQTTTTTQAPATTTTQTPTTTTTEAPTTTTTQTPTTTTTQVPTVTTTQTPTTTTTEAPTTTTTETPTTTTTEAPTTTTPEAPTTTTTEALTTTTTEVPTIKTTQAPTTTSTQAPTTTTTQARTTTTQTPTATKTQVPTTTTTQVPTSTTTQVPTTTSAQTETPSPTSRRTSTTAQTLSTASTFEPTTTTDTQSGPRFIFDCIPFIRRQDITEFWQCIRELWAYQRRSQNQGNGGSSNRNNKGRQRGNQSRRIG</sequence>
<dbReference type="Gene3D" id="3.40.1620.60">
    <property type="match status" value="1"/>
</dbReference>
<keyword evidence="1" id="KW-0645">Protease</keyword>
<organism evidence="11 12">
    <name type="scientific">Plakobranchus ocellatus</name>
    <dbReference type="NCBI Taxonomy" id="259542"/>
    <lineage>
        <taxon>Eukaryota</taxon>
        <taxon>Metazoa</taxon>
        <taxon>Spiralia</taxon>
        <taxon>Lophotrochozoa</taxon>
        <taxon>Mollusca</taxon>
        <taxon>Gastropoda</taxon>
        <taxon>Heterobranchia</taxon>
        <taxon>Euthyneura</taxon>
        <taxon>Panpulmonata</taxon>
        <taxon>Sacoglossa</taxon>
        <taxon>Placobranchoidea</taxon>
        <taxon>Plakobranchidae</taxon>
        <taxon>Plakobranchus</taxon>
    </lineage>
</organism>
<gene>
    <name evidence="11" type="ORF">PoB_002615800</name>
</gene>
<feature type="binding site" evidence="8">
    <location>
        <position position="82"/>
    </location>
    <ligand>
        <name>Zn(2+)</name>
        <dbReference type="ChEBI" id="CHEBI:29105"/>
        <note>catalytic</note>
    </ligand>
</feature>
<dbReference type="InterPro" id="IPR024079">
    <property type="entry name" value="MetalloPept_cat_dom_sf"/>
</dbReference>
<feature type="region of interest" description="Disordered" evidence="9">
    <location>
        <begin position="494"/>
        <end position="520"/>
    </location>
</feature>
<dbReference type="SUPFAM" id="SSF55486">
    <property type="entry name" value="Metalloproteases ('zincins'), catalytic domain"/>
    <property type="match status" value="1"/>
</dbReference>
<comment type="caution">
    <text evidence="8">Lacks conserved residue(s) required for the propagation of feature annotation.</text>
</comment>
<dbReference type="Gene3D" id="3.40.390.10">
    <property type="entry name" value="Collagenase (Catalytic Domain)"/>
    <property type="match status" value="1"/>
</dbReference>
<dbReference type="GO" id="GO:0006508">
    <property type="term" value="P:proteolysis"/>
    <property type="evidence" value="ECO:0007669"/>
    <property type="project" value="UniProtKB-KW"/>
</dbReference>
<feature type="compositionally biased region" description="Low complexity" evidence="9">
    <location>
        <begin position="244"/>
        <end position="460"/>
    </location>
</feature>
<keyword evidence="7" id="KW-0325">Glycoprotein</keyword>
<evidence type="ECO:0000256" key="3">
    <source>
        <dbReference type="ARBA" id="ARBA00022801"/>
    </source>
</evidence>
<feature type="domain" description="Peptidase M12B" evidence="10">
    <location>
        <begin position="52"/>
        <end position="139"/>
    </location>
</feature>
<dbReference type="AlphaFoldDB" id="A0AAV3ZZ35"/>
<dbReference type="PANTHER" id="PTHR47641:SF10">
    <property type="entry name" value="SERINE-RICH 25 KDA ANTIGEN PROTEIN"/>
    <property type="match status" value="1"/>
</dbReference>
<dbReference type="PROSITE" id="PS50215">
    <property type="entry name" value="ADAM_MEPRO"/>
    <property type="match status" value="1"/>
</dbReference>
<evidence type="ECO:0000256" key="4">
    <source>
        <dbReference type="ARBA" id="ARBA00022833"/>
    </source>
</evidence>
<protein>
    <submittedName>
        <fullName evidence="11">Zinc metalloproteinase/disintegrin</fullName>
    </submittedName>
</protein>
<dbReference type="GO" id="GO:0004222">
    <property type="term" value="F:metalloendopeptidase activity"/>
    <property type="evidence" value="ECO:0007669"/>
    <property type="project" value="InterPro"/>
</dbReference>
<feature type="region of interest" description="Disordered" evidence="9">
    <location>
        <begin position="244"/>
        <end position="462"/>
    </location>
</feature>
<dbReference type="PANTHER" id="PTHR47641">
    <property type="entry name" value="PERIAXIN-LIKE"/>
    <property type="match status" value="1"/>
</dbReference>
<feature type="binding site" evidence="8">
    <location>
        <position position="92"/>
    </location>
    <ligand>
        <name>Zn(2+)</name>
        <dbReference type="ChEBI" id="CHEBI:29105"/>
        <note>catalytic</note>
    </ligand>
</feature>
<keyword evidence="2 8" id="KW-0479">Metal-binding</keyword>
<evidence type="ECO:0000313" key="12">
    <source>
        <dbReference type="Proteomes" id="UP000735302"/>
    </source>
</evidence>